<name>A0A4Q7AZB9_9GAMM</name>
<dbReference type="Proteomes" id="UP000293483">
    <property type="component" value="Unassembled WGS sequence"/>
</dbReference>
<feature type="signal peptide" evidence="1">
    <location>
        <begin position="1"/>
        <end position="19"/>
    </location>
</feature>
<comment type="caution">
    <text evidence="3">The sequence shown here is derived from an EMBL/GenBank/DDBJ whole genome shotgun (WGS) entry which is preliminary data.</text>
</comment>
<reference evidence="3 4" key="1">
    <citation type="submission" date="2019-02" db="EMBL/GenBank/DDBJ databases">
        <title>The Batch Genome Submission of Acinetobacter spp. strains.</title>
        <authorList>
            <person name="Qin J."/>
            <person name="Hu Y."/>
            <person name="Ye H."/>
            <person name="Wei L."/>
            <person name="Feng Y."/>
            <person name="Zong Z."/>
        </authorList>
    </citation>
    <scope>NUCLEOTIDE SEQUENCE [LARGE SCALE GENOMIC DNA]</scope>
    <source>
        <strain evidence="3 4">WCHABo060081</strain>
    </source>
</reference>
<sequence>MIKLLRICGVLLLVCNGNAAIGQDVRRLNPQIIKVDDLDEKKLEMFQGGYVPISKEKFINDSYSRSMRDIREKALLHGSPIAVFSNESQGSKVIYDTRMREPEVARISGDNRNKNDVNNLNNIPVGTLESKPVRYVSLDDQFTVIYFHKFDSITGIYPDELSDRDKIYNGIQAGVVAKLIRQGSPAQSVVLPQDIILKMNNENINDVGAFVESSSYLRGNTVKFEILRKGQTIPVEISMKH</sequence>
<dbReference type="Pfam" id="PF13180">
    <property type="entry name" value="PDZ_2"/>
    <property type="match status" value="1"/>
</dbReference>
<dbReference type="AlphaFoldDB" id="A0A4Q7AZB9"/>
<evidence type="ECO:0000256" key="1">
    <source>
        <dbReference type="SAM" id="SignalP"/>
    </source>
</evidence>
<feature type="chain" id="PRO_5020544737" description="PDZ domain-containing protein" evidence="1">
    <location>
        <begin position="20"/>
        <end position="241"/>
    </location>
</feature>
<accession>A0A4Q7AZB9</accession>
<gene>
    <name evidence="3" type="ORF">EXE25_06410</name>
</gene>
<dbReference type="SUPFAM" id="SSF50156">
    <property type="entry name" value="PDZ domain-like"/>
    <property type="match status" value="1"/>
</dbReference>
<feature type="domain" description="PDZ" evidence="2">
    <location>
        <begin position="174"/>
        <end position="238"/>
    </location>
</feature>
<evidence type="ECO:0000313" key="4">
    <source>
        <dbReference type="Proteomes" id="UP000293483"/>
    </source>
</evidence>
<dbReference type="Gene3D" id="2.30.42.10">
    <property type="match status" value="1"/>
</dbReference>
<dbReference type="InterPro" id="IPR001478">
    <property type="entry name" value="PDZ"/>
</dbReference>
<proteinExistence type="predicted"/>
<evidence type="ECO:0000313" key="3">
    <source>
        <dbReference type="EMBL" id="RZG68071.1"/>
    </source>
</evidence>
<evidence type="ECO:0000259" key="2">
    <source>
        <dbReference type="Pfam" id="PF13180"/>
    </source>
</evidence>
<keyword evidence="1" id="KW-0732">Signal</keyword>
<dbReference type="InterPro" id="IPR036034">
    <property type="entry name" value="PDZ_sf"/>
</dbReference>
<dbReference type="RefSeq" id="WP_130144833.1">
    <property type="nucleotide sequence ID" value="NZ_SGSU01000005.1"/>
</dbReference>
<organism evidence="3 4">
    <name type="scientific">Acinetobacter bouvetii</name>
    <dbReference type="NCBI Taxonomy" id="202951"/>
    <lineage>
        <taxon>Bacteria</taxon>
        <taxon>Pseudomonadati</taxon>
        <taxon>Pseudomonadota</taxon>
        <taxon>Gammaproteobacteria</taxon>
        <taxon>Moraxellales</taxon>
        <taxon>Moraxellaceae</taxon>
        <taxon>Acinetobacter</taxon>
    </lineage>
</organism>
<protein>
    <recommendedName>
        <fullName evidence="2">PDZ domain-containing protein</fullName>
    </recommendedName>
</protein>
<dbReference type="EMBL" id="SGSU01000005">
    <property type="protein sequence ID" value="RZG68071.1"/>
    <property type="molecule type" value="Genomic_DNA"/>
</dbReference>